<dbReference type="VEuPathDB" id="VectorBase:SCAU000582"/>
<dbReference type="EnsemblMetazoa" id="SCAU000582-RF">
    <property type="protein sequence ID" value="SCAU000582-PF"/>
    <property type="gene ID" value="SCAU000582"/>
</dbReference>
<sequence>MKLSSSASCGCCFCCYCRSWLMMLLMVSSVIHVSTDIRTTTTTTTTTNTDLNNYYKAMIKSAKFNTKVSGRTRGTIDASPTAMTLLSDANKGSRSKNIHEFHTALQLNVVTTKARGQAPTVSVRTPAETKTTISSAPESIAIQSQSLHETSPSRPRVESQRFAHNQVQGPSSDTYSHSLSPLPTGDNYDAVIPATHATDSLPQTTEKLRGVTATNHVQITILNGDIINNDSKTLKYPRVESNAREYHGTAEAATEISTTRQHTRRATSRPEGIHAVHETNQNYNNGQKGRNSKPELAIKAKNSSMTKTNPATVISRSNSNRNSITHVTSTNSFDDDVIPEMTSISTADDSFFVTHTPEVYSPHLQSRHTELLHLEYNQLKRPALLASTSPSISSLHRRVRQVEEDPVDKCRLFEQGDPEKMELYSPDYPNVYPKNINCTRVITAQKGQIIRLDFRNSFHIEEKEDCKFDFLEIRDGQYGFSNLIGKFCGTDFPPEITSKERYLWLHFHSDESIEYTGFTAVYEFMDRTRDAPSTDLNCTIEKHGDEGFVNSTDVPTEIREIVAANKIALDCMWRIQVQEKWKIQVKFIDFKLSKPNDCDVNFLDIFPEQTVMPLRVKNFCGSAGEGITSESNVLHMRFYAEQQAVNSTFAILYTAFREKGSGKCTEDEYDCEDATCIAAYLKCNQRDNCKFRWDEESCEPETKGQSEHMTIIITVFGLILGGMVITFLVNCVRKIMHDQKIIREHVRQSKESKLDEMGRNSKARSRDNISIMSPRQKHSQTSLQILDDVSNRYYREMELQAKGNFKEKEPHHIRRHDMIVQTSLCSNDDSSTTTTAEQAVAPGPCDMACQTRESLFGTAPLLRSKSKTSSMVGGHRSIDGVPPPPRFSTFGYDAAQMAAAAPMAPAVGAPSTLSRRNMLMPQGSIDAEHPPNQDQGPMVPTTQQPQQHHRHLHHRPSQEICHHHHQHQQQQAQKQTLPRHQHQHQHQHLQEQHHHPSSTGPHITTMPASGTTIVTAISAGSSAARARDPTAAAAAGQSGAGGASKNKQSKVDESKLFIDIRNSAPDVIIMTSH</sequence>
<evidence type="ECO:0000313" key="10">
    <source>
        <dbReference type="Proteomes" id="UP000095300"/>
    </source>
</evidence>
<feature type="chain" id="PRO_5014271699" description="CUB domain-containing protein" evidence="7">
    <location>
        <begin position="36"/>
        <end position="1073"/>
    </location>
</feature>
<dbReference type="OrthoDB" id="9971251at2759"/>
<dbReference type="KEGG" id="scac:106088334"/>
<evidence type="ECO:0000256" key="2">
    <source>
        <dbReference type="ARBA" id="ARBA00023157"/>
    </source>
</evidence>
<dbReference type="EnsemblMetazoa" id="SCAU000582-RD">
    <property type="protein sequence ID" value="SCAU000582-PD"/>
    <property type="gene ID" value="SCAU000582"/>
</dbReference>
<reference evidence="9" key="2">
    <citation type="submission" date="2020-05" db="UniProtKB">
        <authorList>
            <consortium name="EnsemblMetazoa"/>
        </authorList>
    </citation>
    <scope>IDENTIFICATION</scope>
    <source>
        <strain evidence="9">USDA</strain>
    </source>
</reference>
<dbReference type="InterPro" id="IPR035914">
    <property type="entry name" value="Sperma_CUB_dom_sf"/>
</dbReference>
<evidence type="ECO:0000256" key="5">
    <source>
        <dbReference type="SAM" id="MobiDB-lite"/>
    </source>
</evidence>
<gene>
    <name evidence="9" type="primary">106088334</name>
</gene>
<keyword evidence="10" id="KW-1185">Reference proteome</keyword>
<dbReference type="SMART" id="SM00192">
    <property type="entry name" value="LDLa"/>
    <property type="match status" value="1"/>
</dbReference>
<dbReference type="SUPFAM" id="SSF57424">
    <property type="entry name" value="LDL receptor-like module"/>
    <property type="match status" value="1"/>
</dbReference>
<feature type="compositionally biased region" description="Polar residues" evidence="5">
    <location>
        <begin position="119"/>
        <end position="153"/>
    </location>
</feature>
<dbReference type="FunFam" id="2.60.120.290:FF:000013">
    <property type="entry name" value="Membrane frizzled-related protein"/>
    <property type="match status" value="1"/>
</dbReference>
<name>A0A1I8NNB7_STOCA</name>
<evidence type="ECO:0000256" key="6">
    <source>
        <dbReference type="SAM" id="Phobius"/>
    </source>
</evidence>
<accession>A0A1I8NNB7</accession>
<feature type="region of interest" description="Disordered" evidence="5">
    <location>
        <begin position="118"/>
        <end position="180"/>
    </location>
</feature>
<evidence type="ECO:0000259" key="8">
    <source>
        <dbReference type="PROSITE" id="PS01180"/>
    </source>
</evidence>
<feature type="transmembrane region" description="Helical" evidence="6">
    <location>
        <begin position="709"/>
        <end position="732"/>
    </location>
</feature>
<feature type="disulfide bond" evidence="4">
    <location>
        <begin position="683"/>
        <end position="698"/>
    </location>
</feature>
<keyword evidence="6" id="KW-0472">Membrane</keyword>
<proteinExistence type="predicted"/>
<dbReference type="EnsemblMetazoa" id="SCAU000582-RG">
    <property type="protein sequence ID" value="SCAU000582-PG"/>
    <property type="gene ID" value="SCAU000582"/>
</dbReference>
<feature type="signal peptide" evidence="7">
    <location>
        <begin position="1"/>
        <end position="35"/>
    </location>
</feature>
<feature type="compositionally biased region" description="Low complexity" evidence="5">
    <location>
        <begin position="1028"/>
        <end position="1037"/>
    </location>
</feature>
<evidence type="ECO:0000256" key="1">
    <source>
        <dbReference type="ARBA" id="ARBA00022737"/>
    </source>
</evidence>
<dbReference type="SUPFAM" id="SSF49854">
    <property type="entry name" value="Spermadhesin, CUB domain"/>
    <property type="match status" value="2"/>
</dbReference>
<dbReference type="CDD" id="cd00041">
    <property type="entry name" value="CUB"/>
    <property type="match status" value="2"/>
</dbReference>
<dbReference type="AlphaFoldDB" id="A0A1I8NNB7"/>
<feature type="compositionally biased region" description="Basic residues" evidence="5">
    <location>
        <begin position="977"/>
        <end position="987"/>
    </location>
</feature>
<protein>
    <recommendedName>
        <fullName evidence="8">CUB domain-containing protein</fullName>
    </recommendedName>
</protein>
<dbReference type="InterPro" id="IPR000859">
    <property type="entry name" value="CUB_dom"/>
</dbReference>
<dbReference type="SMART" id="SM00042">
    <property type="entry name" value="CUB"/>
    <property type="match status" value="2"/>
</dbReference>
<dbReference type="EnsemblMetazoa" id="SCAU000582-RA">
    <property type="protein sequence ID" value="SCAU000582-PA"/>
    <property type="gene ID" value="SCAU000582"/>
</dbReference>
<feature type="domain" description="CUB" evidence="8">
    <location>
        <begin position="410"/>
        <end position="525"/>
    </location>
</feature>
<feature type="region of interest" description="Disordered" evidence="5">
    <location>
        <begin position="922"/>
        <end position="1007"/>
    </location>
</feature>
<dbReference type="Gene3D" id="2.60.120.290">
    <property type="entry name" value="Spermadhesin, CUB domain"/>
    <property type="match status" value="2"/>
</dbReference>
<feature type="region of interest" description="Disordered" evidence="5">
    <location>
        <begin position="1028"/>
        <end position="1051"/>
    </location>
</feature>
<dbReference type="EnsemblMetazoa" id="SCAU000582-RE">
    <property type="protein sequence ID" value="SCAU000582-PE"/>
    <property type="gene ID" value="SCAU000582"/>
</dbReference>
<keyword evidence="6" id="KW-0812">Transmembrane</keyword>
<keyword evidence="6" id="KW-1133">Transmembrane helix</keyword>
<dbReference type="InterPro" id="IPR002172">
    <property type="entry name" value="LDrepeatLR_classA_rpt"/>
</dbReference>
<keyword evidence="1" id="KW-0677">Repeat</keyword>
<evidence type="ECO:0000256" key="7">
    <source>
        <dbReference type="SAM" id="SignalP"/>
    </source>
</evidence>
<feature type="disulfide bond" evidence="4">
    <location>
        <begin position="664"/>
        <end position="676"/>
    </location>
</feature>
<comment type="caution">
    <text evidence="3">Lacks conserved residue(s) required for the propagation of feature annotation.</text>
</comment>
<evidence type="ECO:0000256" key="4">
    <source>
        <dbReference type="PROSITE-ProRule" id="PRU00124"/>
    </source>
</evidence>
<keyword evidence="7" id="KW-0732">Signal</keyword>
<feature type="compositionally biased region" description="Polar residues" evidence="5">
    <location>
        <begin position="997"/>
        <end position="1007"/>
    </location>
</feature>
<dbReference type="InterPro" id="IPR036055">
    <property type="entry name" value="LDL_receptor-like_sf"/>
</dbReference>
<dbReference type="Proteomes" id="UP000095300">
    <property type="component" value="Unassembled WGS sequence"/>
</dbReference>
<organism evidence="9 10">
    <name type="scientific">Stomoxys calcitrans</name>
    <name type="common">Stable fly</name>
    <name type="synonym">Conops calcitrans</name>
    <dbReference type="NCBI Taxonomy" id="35570"/>
    <lineage>
        <taxon>Eukaryota</taxon>
        <taxon>Metazoa</taxon>
        <taxon>Ecdysozoa</taxon>
        <taxon>Arthropoda</taxon>
        <taxon>Hexapoda</taxon>
        <taxon>Insecta</taxon>
        <taxon>Pterygota</taxon>
        <taxon>Neoptera</taxon>
        <taxon>Endopterygota</taxon>
        <taxon>Diptera</taxon>
        <taxon>Brachycera</taxon>
        <taxon>Muscomorpha</taxon>
        <taxon>Muscoidea</taxon>
        <taxon>Muscidae</taxon>
        <taxon>Stomoxys</taxon>
    </lineage>
</organism>
<reference evidence="10" key="1">
    <citation type="submission" date="2015-05" db="EMBL/GenBank/DDBJ databases">
        <authorList>
            <person name="Wilson R.K."/>
            <person name="Warren W.C."/>
            <person name="Olafson P."/>
        </authorList>
    </citation>
    <scope>NUCLEOTIDE SEQUENCE [LARGE SCALE GENOMIC DNA]</scope>
    <source>
        <strain evidence="10">USDA</strain>
    </source>
</reference>
<dbReference type="PANTHER" id="PTHR24251">
    <property type="entry name" value="OVOCHYMASE-RELATED"/>
    <property type="match status" value="1"/>
</dbReference>
<dbReference type="Pfam" id="PF00431">
    <property type="entry name" value="CUB"/>
    <property type="match status" value="2"/>
</dbReference>
<feature type="domain" description="CUB" evidence="8">
    <location>
        <begin position="538"/>
        <end position="656"/>
    </location>
</feature>
<dbReference type="PROSITE" id="PS50068">
    <property type="entry name" value="LDLRA_2"/>
    <property type="match status" value="1"/>
</dbReference>
<keyword evidence="2 4" id="KW-1015">Disulfide bond</keyword>
<feature type="compositionally biased region" description="Polar residues" evidence="5">
    <location>
        <begin position="162"/>
        <end position="180"/>
    </location>
</feature>
<dbReference type="PROSITE" id="PS01180">
    <property type="entry name" value="CUB"/>
    <property type="match status" value="2"/>
</dbReference>
<dbReference type="CDD" id="cd00112">
    <property type="entry name" value="LDLa"/>
    <property type="match status" value="1"/>
</dbReference>
<feature type="disulfide bond" evidence="4">
    <location>
        <begin position="671"/>
        <end position="689"/>
    </location>
</feature>
<evidence type="ECO:0000256" key="3">
    <source>
        <dbReference type="PROSITE-ProRule" id="PRU00059"/>
    </source>
</evidence>
<dbReference type="PANTHER" id="PTHR24251:SF28">
    <property type="entry name" value="NEUROPILIN AND TOLLOID-LIKE, ISOFORM B"/>
    <property type="match status" value="1"/>
</dbReference>
<evidence type="ECO:0000313" key="9">
    <source>
        <dbReference type="EnsemblMetazoa" id="SCAU000582-PG"/>
    </source>
</evidence>
<dbReference type="EnsemblMetazoa" id="SCAU000582-RC">
    <property type="protein sequence ID" value="SCAU000582-PC"/>
    <property type="gene ID" value="SCAU000582"/>
</dbReference>